<dbReference type="Proteomes" id="UP001227386">
    <property type="component" value="Plasmid unnamed"/>
</dbReference>
<comment type="similarity">
    <text evidence="1">Belongs to the site-specific recombinase resolvase family.</text>
</comment>
<evidence type="ECO:0000259" key="6">
    <source>
        <dbReference type="PROSITE" id="PS51736"/>
    </source>
</evidence>
<dbReference type="PANTHER" id="PTHR30461">
    <property type="entry name" value="DNA-INVERTASE FROM LAMBDOID PROPHAGE"/>
    <property type="match status" value="1"/>
</dbReference>
<keyword evidence="3" id="KW-0238">DNA-binding</keyword>
<dbReference type="InterPro" id="IPR006119">
    <property type="entry name" value="Resolv_N"/>
</dbReference>
<keyword evidence="7" id="KW-0614">Plasmid</keyword>
<proteinExistence type="inferred from homology"/>
<dbReference type="PROSITE" id="PS51736">
    <property type="entry name" value="RECOMBINASES_3"/>
    <property type="match status" value="1"/>
</dbReference>
<dbReference type="Gene3D" id="3.40.50.1390">
    <property type="entry name" value="Resolvase, N-terminal catalytic domain"/>
    <property type="match status" value="1"/>
</dbReference>
<keyword evidence="8" id="KW-1185">Reference proteome</keyword>
<sequence length="201" mass="22649">MDLQSQGVRIGYARVSTHEQNLDLQLDALRKAHCTEIYQEKMSGKSAKRPELEYMLKALRARDTLVVWRLDRLGRNASDLIQISTVLAERGINLESLTEQMDTSTAMGKLWFNHCAIMAQFERDVMRERTMAGLASARARGRKGGRKPALTPDQVREVDALLADPRFTVVDVAKRYGVSRATIYNRHRARSSVGGKDVESS</sequence>
<dbReference type="InterPro" id="IPR036162">
    <property type="entry name" value="Resolvase-like_N_sf"/>
</dbReference>
<organism evidence="7 8">
    <name type="scientific">Pseudomonas viciae</name>
    <dbReference type="NCBI Taxonomy" id="2505979"/>
    <lineage>
        <taxon>Bacteria</taxon>
        <taxon>Pseudomonadati</taxon>
        <taxon>Pseudomonadota</taxon>
        <taxon>Gammaproteobacteria</taxon>
        <taxon>Pseudomonadales</taxon>
        <taxon>Pseudomonadaceae</taxon>
        <taxon>Pseudomonas</taxon>
    </lineage>
</organism>
<dbReference type="CDD" id="cd03768">
    <property type="entry name" value="SR_ResInv"/>
    <property type="match status" value="1"/>
</dbReference>
<keyword evidence="4" id="KW-0233">DNA recombination</keyword>
<evidence type="ECO:0000256" key="3">
    <source>
        <dbReference type="ARBA" id="ARBA00023125"/>
    </source>
</evidence>
<reference evidence="7 8" key="1">
    <citation type="journal article" date="2012" name="Appl. Soil Ecol.">
        <title>Isolation and characterization of new plant growth-promoting bacterial endophytes.</title>
        <authorList>
            <person name="Rashid S."/>
            <person name="Charles T.C."/>
            <person name="Glick B.R."/>
        </authorList>
    </citation>
    <scope>NUCLEOTIDE SEQUENCE [LARGE SCALE GENOMIC DNA]</scope>
    <source>
        <strain evidence="7 8">YsS1</strain>
        <plasmid evidence="7 8">unnamed</plasmid>
    </source>
</reference>
<dbReference type="InterPro" id="IPR050639">
    <property type="entry name" value="SSR_resolvase"/>
</dbReference>
<evidence type="ECO:0000256" key="4">
    <source>
        <dbReference type="ARBA" id="ARBA00023172"/>
    </source>
</evidence>
<evidence type="ECO:0000256" key="5">
    <source>
        <dbReference type="PROSITE-ProRule" id="PRU10137"/>
    </source>
</evidence>
<evidence type="ECO:0000313" key="7">
    <source>
        <dbReference type="EMBL" id="WGO96461.1"/>
    </source>
</evidence>
<dbReference type="InterPro" id="IPR006118">
    <property type="entry name" value="Recombinase_CS"/>
</dbReference>
<evidence type="ECO:0000256" key="1">
    <source>
        <dbReference type="ARBA" id="ARBA00009913"/>
    </source>
</evidence>
<evidence type="ECO:0000256" key="2">
    <source>
        <dbReference type="ARBA" id="ARBA00022908"/>
    </source>
</evidence>
<dbReference type="SUPFAM" id="SSF53041">
    <property type="entry name" value="Resolvase-like"/>
    <property type="match status" value="1"/>
</dbReference>
<accession>A0ABY8PMW3</accession>
<feature type="domain" description="Resolvase/invertase-type recombinase catalytic" evidence="6">
    <location>
        <begin position="8"/>
        <end position="141"/>
    </location>
</feature>
<dbReference type="SMART" id="SM00857">
    <property type="entry name" value="Resolvase"/>
    <property type="match status" value="1"/>
</dbReference>
<dbReference type="CDD" id="cd00569">
    <property type="entry name" value="HTH_Hin_like"/>
    <property type="match status" value="1"/>
</dbReference>
<dbReference type="InterPro" id="IPR009057">
    <property type="entry name" value="Homeodomain-like_sf"/>
</dbReference>
<protein>
    <submittedName>
        <fullName evidence="7">Recombinase family protein</fullName>
    </submittedName>
</protein>
<dbReference type="PANTHER" id="PTHR30461:SF2">
    <property type="entry name" value="SERINE RECOMBINASE PINE-RELATED"/>
    <property type="match status" value="1"/>
</dbReference>
<dbReference type="RefSeq" id="WP_280945042.1">
    <property type="nucleotide sequence ID" value="NZ_CP123772.1"/>
</dbReference>
<geneLocation type="plasmid" evidence="7 8">
    <name>unnamed</name>
</geneLocation>
<dbReference type="Gene3D" id="1.10.10.60">
    <property type="entry name" value="Homeodomain-like"/>
    <property type="match status" value="1"/>
</dbReference>
<gene>
    <name evidence="7" type="ORF">QCD61_28235</name>
</gene>
<dbReference type="SUPFAM" id="SSF46689">
    <property type="entry name" value="Homeodomain-like"/>
    <property type="match status" value="1"/>
</dbReference>
<evidence type="ECO:0000313" key="8">
    <source>
        <dbReference type="Proteomes" id="UP001227386"/>
    </source>
</evidence>
<dbReference type="Pfam" id="PF00239">
    <property type="entry name" value="Resolvase"/>
    <property type="match status" value="1"/>
</dbReference>
<keyword evidence="2" id="KW-0229">DNA integration</keyword>
<dbReference type="InterPro" id="IPR006120">
    <property type="entry name" value="Resolvase_HTH_dom"/>
</dbReference>
<feature type="active site" description="O-(5'-phospho-DNA)-serine intermediate" evidence="5">
    <location>
        <position position="16"/>
    </location>
</feature>
<dbReference type="Pfam" id="PF02796">
    <property type="entry name" value="HTH_7"/>
    <property type="match status" value="1"/>
</dbReference>
<name>A0ABY8PMW3_9PSED</name>
<dbReference type="PROSITE" id="PS00397">
    <property type="entry name" value="RECOMBINASES_1"/>
    <property type="match status" value="1"/>
</dbReference>
<dbReference type="EMBL" id="CP123772">
    <property type="protein sequence ID" value="WGO96461.1"/>
    <property type="molecule type" value="Genomic_DNA"/>
</dbReference>